<feature type="region of interest" description="Disordered" evidence="4">
    <location>
        <begin position="1"/>
        <end position="26"/>
    </location>
</feature>
<dbReference type="PANTHER" id="PTHR30146">
    <property type="entry name" value="LACI-RELATED TRANSCRIPTIONAL REPRESSOR"/>
    <property type="match status" value="1"/>
</dbReference>
<evidence type="ECO:0000256" key="2">
    <source>
        <dbReference type="ARBA" id="ARBA00023125"/>
    </source>
</evidence>
<dbReference type="PROSITE" id="PS50932">
    <property type="entry name" value="HTH_LACI_2"/>
    <property type="match status" value="1"/>
</dbReference>
<keyword evidence="3" id="KW-0804">Transcription</keyword>
<dbReference type="InterPro" id="IPR028082">
    <property type="entry name" value="Peripla_BP_I"/>
</dbReference>
<dbReference type="SUPFAM" id="SSF47413">
    <property type="entry name" value="lambda repressor-like DNA-binding domains"/>
    <property type="match status" value="1"/>
</dbReference>
<dbReference type="InterPro" id="IPR000843">
    <property type="entry name" value="HTH_LacI"/>
</dbReference>
<dbReference type="Pfam" id="PF00356">
    <property type="entry name" value="LacI"/>
    <property type="match status" value="1"/>
</dbReference>
<evidence type="ECO:0000256" key="1">
    <source>
        <dbReference type="ARBA" id="ARBA00023015"/>
    </source>
</evidence>
<organism evidence="6">
    <name type="scientific">Streptomyces sp. SID12501</name>
    <dbReference type="NCBI Taxonomy" id="2706042"/>
    <lineage>
        <taxon>Bacteria</taxon>
        <taxon>Bacillati</taxon>
        <taxon>Actinomycetota</taxon>
        <taxon>Actinomycetes</taxon>
        <taxon>Kitasatosporales</taxon>
        <taxon>Streptomycetaceae</taxon>
        <taxon>Streptomyces</taxon>
    </lineage>
</organism>
<evidence type="ECO:0000256" key="3">
    <source>
        <dbReference type="ARBA" id="ARBA00023163"/>
    </source>
</evidence>
<dbReference type="AlphaFoldDB" id="A0A6B3BZ60"/>
<evidence type="ECO:0000256" key="4">
    <source>
        <dbReference type="SAM" id="MobiDB-lite"/>
    </source>
</evidence>
<sequence length="355" mass="38083">MAGTGTHGRDGVSRPPATSSDVARLAGVSQKTVSRVMNNEPYVREELRTRVLRAAQQLGYRPNGAARSLTSGRSRRLGVISLGARLYGPMTMLVAIERSARRLGYSVSVAHTTEDDEHSTAEAIDSLLEQGVDGIVLSEAIDEGSPVKVWLDVPILTIGRFPGLMAARRIRSAEKSDRSGYVATRHLIDLGHTEIRHVSGPGQWWASRDRAEGWRSALTEAGLPVAEPVEGDWSCASGYEAGLRLAADEAMTAVFAANDDMAIGLVRALHERGRRVPDEVSVVGMDDIPAARFQQPALTTVAQDFDAVATEGIGLLVDEINNPGSTERVLHEVDPPLVVRESSGRPRSLPGPGGF</sequence>
<dbReference type="EMBL" id="JAAGLU010000026">
    <property type="protein sequence ID" value="NEC89675.1"/>
    <property type="molecule type" value="Genomic_DNA"/>
</dbReference>
<comment type="caution">
    <text evidence="6">The sequence shown here is derived from an EMBL/GenBank/DDBJ whole genome shotgun (WGS) entry which is preliminary data.</text>
</comment>
<evidence type="ECO:0000259" key="5">
    <source>
        <dbReference type="PROSITE" id="PS50932"/>
    </source>
</evidence>
<dbReference type="SUPFAM" id="SSF53822">
    <property type="entry name" value="Periplasmic binding protein-like I"/>
    <property type="match status" value="1"/>
</dbReference>
<dbReference type="InterPro" id="IPR046335">
    <property type="entry name" value="LacI/GalR-like_sensor"/>
</dbReference>
<protein>
    <submittedName>
        <fullName evidence="6">LacI family transcriptional regulator</fullName>
    </submittedName>
</protein>
<dbReference type="GO" id="GO:0000976">
    <property type="term" value="F:transcription cis-regulatory region binding"/>
    <property type="evidence" value="ECO:0007669"/>
    <property type="project" value="TreeGrafter"/>
</dbReference>
<dbReference type="InterPro" id="IPR010982">
    <property type="entry name" value="Lambda_DNA-bd_dom_sf"/>
</dbReference>
<name>A0A6B3BZ60_9ACTN</name>
<dbReference type="Gene3D" id="1.10.260.40">
    <property type="entry name" value="lambda repressor-like DNA-binding domains"/>
    <property type="match status" value="1"/>
</dbReference>
<feature type="domain" description="HTH lacI-type" evidence="5">
    <location>
        <begin position="17"/>
        <end position="71"/>
    </location>
</feature>
<gene>
    <name evidence="6" type="ORF">G3I71_28535</name>
</gene>
<dbReference type="CDD" id="cd01574">
    <property type="entry name" value="PBP1_LacI"/>
    <property type="match status" value="1"/>
</dbReference>
<dbReference type="GO" id="GO:0003700">
    <property type="term" value="F:DNA-binding transcription factor activity"/>
    <property type="evidence" value="ECO:0007669"/>
    <property type="project" value="TreeGrafter"/>
</dbReference>
<dbReference type="Pfam" id="PF13377">
    <property type="entry name" value="Peripla_BP_3"/>
    <property type="match status" value="1"/>
</dbReference>
<keyword evidence="1" id="KW-0805">Transcription regulation</keyword>
<keyword evidence="2" id="KW-0238">DNA-binding</keyword>
<evidence type="ECO:0000313" key="6">
    <source>
        <dbReference type="EMBL" id="NEC89675.1"/>
    </source>
</evidence>
<dbReference type="CDD" id="cd01392">
    <property type="entry name" value="HTH_LacI"/>
    <property type="match status" value="1"/>
</dbReference>
<proteinExistence type="predicted"/>
<dbReference type="Gene3D" id="3.40.50.2300">
    <property type="match status" value="2"/>
</dbReference>
<dbReference type="PRINTS" id="PR00036">
    <property type="entry name" value="HTHLACI"/>
</dbReference>
<dbReference type="RefSeq" id="WP_164318831.1">
    <property type="nucleotide sequence ID" value="NZ_JAAGLU010000026.1"/>
</dbReference>
<reference evidence="6" key="1">
    <citation type="submission" date="2020-01" db="EMBL/GenBank/DDBJ databases">
        <title>Insect and environment-associated Actinomycetes.</title>
        <authorList>
            <person name="Currrie C."/>
            <person name="Chevrette M."/>
            <person name="Carlson C."/>
            <person name="Stubbendieck R."/>
            <person name="Wendt-Pienkowski E."/>
        </authorList>
    </citation>
    <scope>NUCLEOTIDE SEQUENCE</scope>
    <source>
        <strain evidence="6">SID12501</strain>
    </source>
</reference>
<dbReference type="PANTHER" id="PTHR30146:SF109">
    <property type="entry name" value="HTH-TYPE TRANSCRIPTIONAL REGULATOR GALS"/>
    <property type="match status" value="1"/>
</dbReference>
<dbReference type="SMART" id="SM00354">
    <property type="entry name" value="HTH_LACI"/>
    <property type="match status" value="1"/>
</dbReference>
<accession>A0A6B3BZ60</accession>